<comment type="caution">
    <text evidence="2">The sequence shown here is derived from an EMBL/GenBank/DDBJ whole genome shotgun (WGS) entry which is preliminary data.</text>
</comment>
<keyword evidence="3" id="KW-1185">Reference proteome</keyword>
<feature type="domain" description="SGNH hydrolase-type esterase" evidence="1">
    <location>
        <begin position="7"/>
        <end position="208"/>
    </location>
</feature>
<sequence length="230" mass="25471">MPCSILLIGDSLTEGYSQYGLVFHPYAQTLQELFDKAGIDVTIKQKGVSGERVCAGTMQQRLQKYLAAREDIGNKIDWVVIMAGTNDLASSSATDIFASLKEMYDICEEYNSKVLALSILENGWVGHKNAESEPLWVNLNSRNNISRSQSNAMIQSYIASRTQTPASSSNLFFYDLARDFPLASLSDEEVDEYWDFDKLHLTPAGYDRVGELVFGALKALIVDGSGLQSE</sequence>
<dbReference type="SUPFAM" id="SSF52266">
    <property type="entry name" value="SGNH hydrolase"/>
    <property type="match status" value="1"/>
</dbReference>
<evidence type="ECO:0000313" key="3">
    <source>
        <dbReference type="Proteomes" id="UP000789739"/>
    </source>
</evidence>
<evidence type="ECO:0000313" key="2">
    <source>
        <dbReference type="EMBL" id="CAG8515907.1"/>
    </source>
</evidence>
<dbReference type="Proteomes" id="UP000789739">
    <property type="component" value="Unassembled WGS sequence"/>
</dbReference>
<dbReference type="PANTHER" id="PTHR30383">
    <property type="entry name" value="THIOESTERASE 1/PROTEASE 1/LYSOPHOSPHOLIPASE L1"/>
    <property type="match status" value="1"/>
</dbReference>
<dbReference type="OrthoDB" id="408760at2759"/>
<dbReference type="InterPro" id="IPR051532">
    <property type="entry name" value="Ester_Hydrolysis_Enzymes"/>
</dbReference>
<dbReference type="Gene3D" id="3.40.50.1110">
    <property type="entry name" value="SGNH hydrolase"/>
    <property type="match status" value="1"/>
</dbReference>
<dbReference type="InterPro" id="IPR013830">
    <property type="entry name" value="SGNH_hydro"/>
</dbReference>
<accession>A0A9N9A3W9</accession>
<protein>
    <submittedName>
        <fullName evidence="2">7222_t:CDS:1</fullName>
    </submittedName>
</protein>
<gene>
    <name evidence="2" type="ORF">PBRASI_LOCUS3363</name>
</gene>
<dbReference type="Pfam" id="PF13472">
    <property type="entry name" value="Lipase_GDSL_2"/>
    <property type="match status" value="1"/>
</dbReference>
<evidence type="ECO:0000259" key="1">
    <source>
        <dbReference type="Pfam" id="PF13472"/>
    </source>
</evidence>
<dbReference type="GO" id="GO:0004622">
    <property type="term" value="F:phosphatidylcholine lysophospholipase activity"/>
    <property type="evidence" value="ECO:0007669"/>
    <property type="project" value="TreeGrafter"/>
</dbReference>
<dbReference type="AlphaFoldDB" id="A0A9N9A3W9"/>
<dbReference type="CDD" id="cd00229">
    <property type="entry name" value="SGNH_hydrolase"/>
    <property type="match status" value="1"/>
</dbReference>
<organism evidence="2 3">
    <name type="scientific">Paraglomus brasilianum</name>
    <dbReference type="NCBI Taxonomy" id="144538"/>
    <lineage>
        <taxon>Eukaryota</taxon>
        <taxon>Fungi</taxon>
        <taxon>Fungi incertae sedis</taxon>
        <taxon>Mucoromycota</taxon>
        <taxon>Glomeromycotina</taxon>
        <taxon>Glomeromycetes</taxon>
        <taxon>Paraglomerales</taxon>
        <taxon>Paraglomeraceae</taxon>
        <taxon>Paraglomus</taxon>
    </lineage>
</organism>
<dbReference type="EMBL" id="CAJVPI010000300">
    <property type="protein sequence ID" value="CAG8515907.1"/>
    <property type="molecule type" value="Genomic_DNA"/>
</dbReference>
<reference evidence="2" key="1">
    <citation type="submission" date="2021-06" db="EMBL/GenBank/DDBJ databases">
        <authorList>
            <person name="Kallberg Y."/>
            <person name="Tangrot J."/>
            <person name="Rosling A."/>
        </authorList>
    </citation>
    <scope>NUCLEOTIDE SEQUENCE</scope>
    <source>
        <strain evidence="2">BR232B</strain>
    </source>
</reference>
<dbReference type="PANTHER" id="PTHR30383:SF19">
    <property type="entry name" value="FIBRONECTIN TYPE-III DOMAIN-CONTAINING PROTEIN"/>
    <property type="match status" value="1"/>
</dbReference>
<name>A0A9N9A3W9_9GLOM</name>
<dbReference type="InterPro" id="IPR036514">
    <property type="entry name" value="SGNH_hydro_sf"/>
</dbReference>
<proteinExistence type="predicted"/>